<evidence type="ECO:0000256" key="6">
    <source>
        <dbReference type="SAM" id="Phobius"/>
    </source>
</evidence>
<keyword evidence="5" id="KW-0175">Coiled coil</keyword>
<dbReference type="Gene3D" id="1.10.287.950">
    <property type="entry name" value="Methyl-accepting chemotaxis protein"/>
    <property type="match status" value="1"/>
</dbReference>
<accession>A0ABT5L289</accession>
<dbReference type="InterPro" id="IPR004090">
    <property type="entry name" value="Chemotax_Me-accpt_rcpt"/>
</dbReference>
<dbReference type="PRINTS" id="PR00260">
    <property type="entry name" value="CHEMTRNSDUCR"/>
</dbReference>
<dbReference type="Gene3D" id="6.10.340.10">
    <property type="match status" value="1"/>
</dbReference>
<feature type="domain" description="Methyl-accepting transducer" evidence="7">
    <location>
        <begin position="268"/>
        <end position="504"/>
    </location>
</feature>
<dbReference type="SUPFAM" id="SSF58104">
    <property type="entry name" value="Methyl-accepting chemotaxis protein (MCP) signaling domain"/>
    <property type="match status" value="1"/>
</dbReference>
<feature type="transmembrane region" description="Helical" evidence="6">
    <location>
        <begin position="187"/>
        <end position="209"/>
    </location>
</feature>
<evidence type="ECO:0000256" key="5">
    <source>
        <dbReference type="SAM" id="Coils"/>
    </source>
</evidence>
<evidence type="ECO:0000256" key="2">
    <source>
        <dbReference type="ARBA" id="ARBA00023224"/>
    </source>
</evidence>
<dbReference type="PROSITE" id="PS50111">
    <property type="entry name" value="CHEMOTAXIS_TRANSDUC_2"/>
    <property type="match status" value="1"/>
</dbReference>
<keyword evidence="2 4" id="KW-0807">Transducer</keyword>
<keyword evidence="6" id="KW-0472">Membrane</keyword>
<protein>
    <submittedName>
        <fullName evidence="9">Methyl-accepting chemotaxis protein</fullName>
    </submittedName>
</protein>
<evidence type="ECO:0000259" key="7">
    <source>
        <dbReference type="PROSITE" id="PS50111"/>
    </source>
</evidence>
<sequence>MLRKIKIANRLMLAFGLMCLLTILVSAIAIYRFNNMEDNLNNIAERRLPSALITGEMNREFLLIRLNTLSMIYAEDSEHYRSLKKRMQQAQRNYDDAADRVAEFHKTEKGSATLSTVTSAKQYYDEQHQQLFAMLEDGNFDKAKEFQRLRFADASSQVTEALSALARYQETTGGNAAVRAREGATLAISNMILITIFAIVAAIILAWLFGRSLIQPIQNALSVSRRIAAGDLSQAFHDDAPDEAGEMIRAMAEMQSQLQATINDINTSSLKLASMSEQLSNVTQQSTRTLNQQSNELEMAATAVNELTTAVEEVAQNAAATSQNSEQADSKAKHGLERVDHTIDTVEKLAGELQQTRERIDKLADRVGEISTVLDVIRAIAEQTNLLALNAAIEAARAGESGRGFAVVADEVRALAHRTQESTKEIERMMHLVQGETKESVAAMTSSSGRASDTLIIAKEAGDAIGLITEAISQISGQNLVIASAAEEQATVAREVDKNLVNIRDLAQETATGASETQTSSSELAKLADHLSQLVTRFKL</sequence>
<keyword evidence="10" id="KW-1185">Reference proteome</keyword>
<dbReference type="EMBL" id="JAQQXP010000001">
    <property type="protein sequence ID" value="MDC8830987.1"/>
    <property type="molecule type" value="Genomic_DNA"/>
</dbReference>
<dbReference type="Pfam" id="PF00015">
    <property type="entry name" value="MCPsignal"/>
    <property type="match status" value="1"/>
</dbReference>
<dbReference type="CDD" id="cd11386">
    <property type="entry name" value="MCP_signal"/>
    <property type="match status" value="1"/>
</dbReference>
<evidence type="ECO:0000256" key="1">
    <source>
        <dbReference type="ARBA" id="ARBA00004370"/>
    </source>
</evidence>
<dbReference type="RefSeq" id="WP_273640014.1">
    <property type="nucleotide sequence ID" value="NZ_JAQQXP010000001.1"/>
</dbReference>
<comment type="similarity">
    <text evidence="3">Belongs to the methyl-accepting chemotaxis (MCP) protein family.</text>
</comment>
<dbReference type="SMART" id="SM00283">
    <property type="entry name" value="MA"/>
    <property type="match status" value="1"/>
</dbReference>
<dbReference type="Pfam" id="PF12729">
    <property type="entry name" value="4HB_MCP_1"/>
    <property type="match status" value="1"/>
</dbReference>
<comment type="caution">
    <text evidence="9">The sequence shown here is derived from an EMBL/GenBank/DDBJ whole genome shotgun (WGS) entry which is preliminary data.</text>
</comment>
<comment type="subcellular location">
    <subcellularLocation>
        <location evidence="1">Membrane</location>
    </subcellularLocation>
</comment>
<dbReference type="PANTHER" id="PTHR32089">
    <property type="entry name" value="METHYL-ACCEPTING CHEMOTAXIS PROTEIN MCPB"/>
    <property type="match status" value="1"/>
</dbReference>
<reference evidence="9 10" key="1">
    <citation type="submission" date="2022-10" db="EMBL/GenBank/DDBJ databases">
        <title>Alteromonas sp. chi3 Genome sequencing.</title>
        <authorList>
            <person name="Park S."/>
        </authorList>
    </citation>
    <scope>NUCLEOTIDE SEQUENCE [LARGE SCALE GENOMIC DNA]</scope>
    <source>
        <strain evidence="10">chi3</strain>
    </source>
</reference>
<evidence type="ECO:0000313" key="10">
    <source>
        <dbReference type="Proteomes" id="UP001218788"/>
    </source>
</evidence>
<dbReference type="InterPro" id="IPR004089">
    <property type="entry name" value="MCPsignal_dom"/>
</dbReference>
<dbReference type="SMART" id="SM00304">
    <property type="entry name" value="HAMP"/>
    <property type="match status" value="1"/>
</dbReference>
<evidence type="ECO:0000313" key="9">
    <source>
        <dbReference type="EMBL" id="MDC8830987.1"/>
    </source>
</evidence>
<organism evidence="9 10">
    <name type="scientific">Alteromonas gilva</name>
    <dbReference type="NCBI Taxonomy" id="2987522"/>
    <lineage>
        <taxon>Bacteria</taxon>
        <taxon>Pseudomonadati</taxon>
        <taxon>Pseudomonadota</taxon>
        <taxon>Gammaproteobacteria</taxon>
        <taxon>Alteromonadales</taxon>
        <taxon>Alteromonadaceae</taxon>
        <taxon>Alteromonas/Salinimonas group</taxon>
        <taxon>Alteromonas</taxon>
    </lineage>
</organism>
<name>A0ABT5L289_9ALTE</name>
<dbReference type="InterPro" id="IPR003660">
    <property type="entry name" value="HAMP_dom"/>
</dbReference>
<keyword evidence="6" id="KW-0812">Transmembrane</keyword>
<evidence type="ECO:0000256" key="3">
    <source>
        <dbReference type="ARBA" id="ARBA00029447"/>
    </source>
</evidence>
<keyword evidence="6" id="KW-1133">Transmembrane helix</keyword>
<dbReference type="Proteomes" id="UP001218788">
    <property type="component" value="Unassembled WGS sequence"/>
</dbReference>
<dbReference type="PANTHER" id="PTHR32089:SF120">
    <property type="entry name" value="METHYL-ACCEPTING CHEMOTAXIS PROTEIN TLPQ"/>
    <property type="match status" value="1"/>
</dbReference>
<evidence type="ECO:0000259" key="8">
    <source>
        <dbReference type="PROSITE" id="PS50885"/>
    </source>
</evidence>
<gene>
    <name evidence="9" type="ORF">OIK42_09455</name>
</gene>
<dbReference type="Pfam" id="PF00672">
    <property type="entry name" value="HAMP"/>
    <property type="match status" value="1"/>
</dbReference>
<dbReference type="CDD" id="cd06225">
    <property type="entry name" value="HAMP"/>
    <property type="match status" value="1"/>
</dbReference>
<proteinExistence type="inferred from homology"/>
<feature type="domain" description="HAMP" evidence="8">
    <location>
        <begin position="211"/>
        <end position="263"/>
    </location>
</feature>
<dbReference type="InterPro" id="IPR024478">
    <property type="entry name" value="HlyB_4HB_MCP"/>
</dbReference>
<dbReference type="PROSITE" id="PS50885">
    <property type="entry name" value="HAMP"/>
    <property type="match status" value="1"/>
</dbReference>
<feature type="coiled-coil region" evidence="5">
    <location>
        <begin position="73"/>
        <end position="107"/>
    </location>
</feature>
<evidence type="ECO:0000256" key="4">
    <source>
        <dbReference type="PROSITE-ProRule" id="PRU00284"/>
    </source>
</evidence>